<evidence type="ECO:0000256" key="5">
    <source>
        <dbReference type="ARBA" id="ARBA00022843"/>
    </source>
</evidence>
<evidence type="ECO:0000256" key="6">
    <source>
        <dbReference type="ARBA" id="ARBA00040451"/>
    </source>
</evidence>
<dbReference type="FunFam" id="1.20.1310.10:FF:000009">
    <property type="entry name" value="Cullin 5"/>
    <property type="match status" value="1"/>
</dbReference>
<dbReference type="PROSITE" id="PS50069">
    <property type="entry name" value="CULLIN_2"/>
    <property type="match status" value="1"/>
</dbReference>
<evidence type="ECO:0000256" key="2">
    <source>
        <dbReference type="ARBA" id="ARBA00006019"/>
    </source>
</evidence>
<dbReference type="InterPro" id="IPR059120">
    <property type="entry name" value="Cullin-like_AB"/>
</dbReference>
<dbReference type="Pfam" id="PF26557">
    <property type="entry name" value="Cullin_AB"/>
    <property type="match status" value="1"/>
</dbReference>
<dbReference type="SMART" id="SM00182">
    <property type="entry name" value="CULLIN"/>
    <property type="match status" value="1"/>
</dbReference>
<evidence type="ECO:0000256" key="7">
    <source>
        <dbReference type="PROSITE-ProRule" id="PRU00330"/>
    </source>
</evidence>
<name>A0A914CB13_9BILA</name>
<keyword evidence="3" id="KW-1017">Isopeptide bond</keyword>
<comment type="similarity">
    <text evidence="2 7 8">Belongs to the cullin family.</text>
</comment>
<dbReference type="Pfam" id="PF10557">
    <property type="entry name" value="Cullin_Nedd8"/>
    <property type="match status" value="1"/>
</dbReference>
<dbReference type="SUPFAM" id="SSF74788">
    <property type="entry name" value="Cullin repeat-like"/>
    <property type="match status" value="1"/>
</dbReference>
<dbReference type="Gene3D" id="3.30.230.130">
    <property type="entry name" value="Cullin, Chain C, Domain 2"/>
    <property type="match status" value="1"/>
</dbReference>
<evidence type="ECO:0000256" key="4">
    <source>
        <dbReference type="ARBA" id="ARBA00022786"/>
    </source>
</evidence>
<reference evidence="11" key="1">
    <citation type="submission" date="2022-11" db="UniProtKB">
        <authorList>
            <consortium name="WormBaseParasite"/>
        </authorList>
    </citation>
    <scope>IDENTIFICATION</scope>
</reference>
<evidence type="ECO:0000259" key="9">
    <source>
        <dbReference type="PROSITE" id="PS50069"/>
    </source>
</evidence>
<dbReference type="GO" id="GO:0031625">
    <property type="term" value="F:ubiquitin protein ligase binding"/>
    <property type="evidence" value="ECO:0007669"/>
    <property type="project" value="InterPro"/>
</dbReference>
<dbReference type="FunFam" id="1.20.1310.10:FF:000014">
    <property type="entry name" value="Cullin 5"/>
    <property type="match status" value="1"/>
</dbReference>
<keyword evidence="10" id="KW-1185">Reference proteome</keyword>
<dbReference type="InterPro" id="IPR045093">
    <property type="entry name" value="Cullin"/>
</dbReference>
<dbReference type="SUPFAM" id="SSF46785">
    <property type="entry name" value="Winged helix' DNA-binding domain"/>
    <property type="match status" value="1"/>
</dbReference>
<dbReference type="Pfam" id="PF00888">
    <property type="entry name" value="Cullin"/>
    <property type="match status" value="1"/>
</dbReference>
<dbReference type="InterPro" id="IPR016158">
    <property type="entry name" value="Cullin_homology"/>
</dbReference>
<protein>
    <recommendedName>
        <fullName evidence="6">Cullin-5</fullName>
    </recommendedName>
</protein>
<dbReference type="WBParaSite" id="ACRNAN_Path_760.g2879.t1">
    <property type="protein sequence ID" value="ACRNAN_Path_760.g2879.t1"/>
    <property type="gene ID" value="ACRNAN_Path_760.g2879"/>
</dbReference>
<comment type="pathway">
    <text evidence="1">Protein modification; protein ubiquitination.</text>
</comment>
<dbReference type="InterPro" id="IPR036317">
    <property type="entry name" value="Cullin_homology_sf"/>
</dbReference>
<dbReference type="SUPFAM" id="SSF75632">
    <property type="entry name" value="Cullin homology domain"/>
    <property type="match status" value="1"/>
</dbReference>
<sequence>MLQPHNQYVSFENEWRQALLVVRNLLNQRNVSKFEWQDLFVINNRITSWVDDGCKKLMNELEKEVNSHVTNAGKRIHNYNDDESLLHSYITEWTNYSVQVRHLPMPFSFVERTNNSHKFNGCNRPTARSQESPNLVRNTMLEIWNHVVFTKISDRLLNVAMNLVERERNGESIDTKLIVGIRESFVELNTDVENPLALYVAHFEQHYLESLERFYKSRTSEFLEKNGILAYMAFADEKLTEEENRAKKYLDFSKPESNEKLIEKCVKVLVIEYEDQLLAESPPLIRNYEIPRLKMLYRLIDKTPNGIQSMLNNLFEHIKIEGLNAMRQNAEIITSDSEKFVEQLLEMYTKFSGLIKDAFLNDARFLTIRDKAFQEVVNNTDVFKIEFQNKSMKGSVESRCPELLATYCDILLRKSNVSKKLSSEEIDEKLNNVLLVLKYVQNKDIFMRYHKTHLSRRLILEMSADQEKEENLVNRFREAGMPADYVNKLFRMLQDIEINKDLNSTFKKSVSGVNNNRNFTDSVTLKILNTGAWGRGKERAHVSLPRELEDFIPEVEEFYKKQHTGRKLNWTHNLSSGTIVFATKMGKYELEVTTYQMSVLFCWNERPNAKISYETLKLATELTETDLNRTLVTLVAFPKIKHQILLTDCAPVNPKNFTDSTLFWINQDFSVVKNDKAQVRGKMNLIGRLHLTAEQDEQEHDEIIQLRVFRIQEAIVKIMKMRKQIHTAQLQTELVEMLKHMFLPSRKLIKEQIEWLIEQKYLKRSDDDINTFIYIRH</sequence>
<dbReference type="FunFam" id="3.30.230.130:FF:000004">
    <property type="entry name" value="Cullin 5"/>
    <property type="match status" value="1"/>
</dbReference>
<dbReference type="InterPro" id="IPR019559">
    <property type="entry name" value="Cullin_neddylation_domain"/>
</dbReference>
<evidence type="ECO:0000313" key="11">
    <source>
        <dbReference type="WBParaSite" id="ACRNAN_Path_760.g2879.t1"/>
    </source>
</evidence>
<organism evidence="10 11">
    <name type="scientific">Acrobeloides nanus</name>
    <dbReference type="NCBI Taxonomy" id="290746"/>
    <lineage>
        <taxon>Eukaryota</taxon>
        <taxon>Metazoa</taxon>
        <taxon>Ecdysozoa</taxon>
        <taxon>Nematoda</taxon>
        <taxon>Chromadorea</taxon>
        <taxon>Rhabditida</taxon>
        <taxon>Tylenchina</taxon>
        <taxon>Cephalobomorpha</taxon>
        <taxon>Cephaloboidea</taxon>
        <taxon>Cephalobidae</taxon>
        <taxon>Acrobeloides</taxon>
    </lineage>
</organism>
<feature type="domain" description="Cullin family profile" evidence="9">
    <location>
        <begin position="399"/>
        <end position="635"/>
    </location>
</feature>
<dbReference type="AlphaFoldDB" id="A0A914CB13"/>
<dbReference type="GO" id="GO:0006511">
    <property type="term" value="P:ubiquitin-dependent protein catabolic process"/>
    <property type="evidence" value="ECO:0007669"/>
    <property type="project" value="InterPro"/>
</dbReference>
<dbReference type="InterPro" id="IPR016159">
    <property type="entry name" value="Cullin_repeat-like_dom_sf"/>
</dbReference>
<evidence type="ECO:0000256" key="3">
    <source>
        <dbReference type="ARBA" id="ARBA00022499"/>
    </source>
</evidence>
<evidence type="ECO:0000256" key="1">
    <source>
        <dbReference type="ARBA" id="ARBA00004906"/>
    </source>
</evidence>
<dbReference type="PANTHER" id="PTHR11932">
    <property type="entry name" value="CULLIN"/>
    <property type="match status" value="1"/>
</dbReference>
<keyword evidence="5" id="KW-0832">Ubl conjugation</keyword>
<dbReference type="InterPro" id="IPR036390">
    <property type="entry name" value="WH_DNA-bd_sf"/>
</dbReference>
<dbReference type="InterPro" id="IPR036388">
    <property type="entry name" value="WH-like_DNA-bd_sf"/>
</dbReference>
<dbReference type="InterPro" id="IPR001373">
    <property type="entry name" value="Cullin_N"/>
</dbReference>
<dbReference type="Proteomes" id="UP000887540">
    <property type="component" value="Unplaced"/>
</dbReference>
<evidence type="ECO:0000313" key="10">
    <source>
        <dbReference type="Proteomes" id="UP000887540"/>
    </source>
</evidence>
<evidence type="ECO:0000256" key="8">
    <source>
        <dbReference type="RuleBase" id="RU003829"/>
    </source>
</evidence>
<proteinExistence type="inferred from homology"/>
<accession>A0A914CB13</accession>
<dbReference type="Gene3D" id="1.10.10.10">
    <property type="entry name" value="Winged helix-like DNA-binding domain superfamily/Winged helix DNA-binding domain"/>
    <property type="match status" value="1"/>
</dbReference>
<dbReference type="SMART" id="SM00884">
    <property type="entry name" value="Cullin_Nedd8"/>
    <property type="match status" value="1"/>
</dbReference>
<keyword evidence="4" id="KW-0833">Ubl conjugation pathway</keyword>
<dbReference type="Gene3D" id="1.20.1310.10">
    <property type="entry name" value="Cullin Repeats"/>
    <property type="match status" value="4"/>
</dbReference>